<evidence type="ECO:0000256" key="6">
    <source>
        <dbReference type="SAM" id="MobiDB-lite"/>
    </source>
</evidence>
<evidence type="ECO:0000256" key="2">
    <source>
        <dbReference type="ARBA" id="ARBA00005982"/>
    </source>
</evidence>
<dbReference type="GO" id="GO:0016020">
    <property type="term" value="C:membrane"/>
    <property type="evidence" value="ECO:0007669"/>
    <property type="project" value="UniProtKB-SubCell"/>
</dbReference>
<feature type="region of interest" description="Disordered" evidence="6">
    <location>
        <begin position="1"/>
        <end position="23"/>
    </location>
</feature>
<accession>A0A835PZQ5</accession>
<evidence type="ECO:0000313" key="9">
    <source>
        <dbReference type="Proteomes" id="UP000636800"/>
    </source>
</evidence>
<dbReference type="Pfam" id="PF00854">
    <property type="entry name" value="PTR2"/>
    <property type="match status" value="1"/>
</dbReference>
<dbReference type="GO" id="GO:0022857">
    <property type="term" value="F:transmembrane transporter activity"/>
    <property type="evidence" value="ECO:0007669"/>
    <property type="project" value="InterPro"/>
</dbReference>
<keyword evidence="3 7" id="KW-0812">Transmembrane</keyword>
<feature type="transmembrane region" description="Helical" evidence="7">
    <location>
        <begin position="68"/>
        <end position="87"/>
    </location>
</feature>
<dbReference type="Proteomes" id="UP000636800">
    <property type="component" value="Chromosome 10"/>
</dbReference>
<feature type="transmembrane region" description="Helical" evidence="7">
    <location>
        <begin position="107"/>
        <end position="127"/>
    </location>
</feature>
<sequence length="326" mass="36146">MSDSLHEPGKVAEDKESPSPNVDETIARTNQFHFLDRGAIPTPPDSSAGPWRVCSVTQVEELKILLRMLPIILTTVFMNVCLAQLLTFSIHQGSTMNTRLPATTVHIPVPSLTAIPLAVMFLLIPLYDRAFVPLTRRLTGIPTGIRHLQRVGIGLVLATASMAIAGFVELRRKEVSRRHPGAVPLPMSVFWLGIQFGFLGAADMFTFVGLLEFFYAESAQRMRSLSTSVSWVSLSMGYFGSTAVVDAVNWVTAGWLTSNDLDEDKLEYFYWLLAGVSAVNFGGYLVCASWYRSRKVEGEKEEWSGLARGRWSGEKGNKECQKPIEQ</sequence>
<feature type="transmembrane region" description="Helical" evidence="7">
    <location>
        <begin position="236"/>
        <end position="256"/>
    </location>
</feature>
<protein>
    <submittedName>
        <fullName evidence="8">Uncharacterized protein</fullName>
    </submittedName>
</protein>
<dbReference type="InterPro" id="IPR036259">
    <property type="entry name" value="MFS_trans_sf"/>
</dbReference>
<feature type="transmembrane region" description="Helical" evidence="7">
    <location>
        <begin position="148"/>
        <end position="168"/>
    </location>
</feature>
<evidence type="ECO:0000256" key="7">
    <source>
        <dbReference type="SAM" id="Phobius"/>
    </source>
</evidence>
<comment type="similarity">
    <text evidence="2">Belongs to the major facilitator superfamily. Proton-dependent oligopeptide transporter (POT/PTR) (TC 2.A.17) family.</text>
</comment>
<dbReference type="EMBL" id="JADCNL010000010">
    <property type="protein sequence ID" value="KAG0463536.1"/>
    <property type="molecule type" value="Genomic_DNA"/>
</dbReference>
<gene>
    <name evidence="8" type="ORF">HPP92_019605</name>
</gene>
<reference evidence="8 9" key="1">
    <citation type="journal article" date="2020" name="Nat. Food">
        <title>A phased Vanilla planifolia genome enables genetic improvement of flavour and production.</title>
        <authorList>
            <person name="Hasing T."/>
            <person name="Tang H."/>
            <person name="Brym M."/>
            <person name="Khazi F."/>
            <person name="Huang T."/>
            <person name="Chambers A.H."/>
        </authorList>
    </citation>
    <scope>NUCLEOTIDE SEQUENCE [LARGE SCALE GENOMIC DNA]</scope>
    <source>
        <tissue evidence="8">Leaf</tissue>
    </source>
</reference>
<name>A0A835PZQ5_VANPL</name>
<evidence type="ECO:0000256" key="5">
    <source>
        <dbReference type="ARBA" id="ARBA00023136"/>
    </source>
</evidence>
<evidence type="ECO:0000256" key="1">
    <source>
        <dbReference type="ARBA" id="ARBA00004141"/>
    </source>
</evidence>
<keyword evidence="5 7" id="KW-0472">Membrane</keyword>
<feature type="compositionally biased region" description="Basic and acidic residues" evidence="6">
    <location>
        <begin position="1"/>
        <end position="17"/>
    </location>
</feature>
<dbReference type="InterPro" id="IPR000109">
    <property type="entry name" value="POT_fam"/>
</dbReference>
<evidence type="ECO:0000313" key="8">
    <source>
        <dbReference type="EMBL" id="KAG0463536.1"/>
    </source>
</evidence>
<feature type="transmembrane region" description="Helical" evidence="7">
    <location>
        <begin position="268"/>
        <end position="291"/>
    </location>
</feature>
<feature type="transmembrane region" description="Helical" evidence="7">
    <location>
        <begin position="188"/>
        <end position="215"/>
    </location>
</feature>
<keyword evidence="4 7" id="KW-1133">Transmembrane helix</keyword>
<evidence type="ECO:0000256" key="3">
    <source>
        <dbReference type="ARBA" id="ARBA00022692"/>
    </source>
</evidence>
<keyword evidence="9" id="KW-1185">Reference proteome</keyword>
<proteinExistence type="inferred from homology"/>
<organism evidence="8 9">
    <name type="scientific">Vanilla planifolia</name>
    <name type="common">Vanilla</name>
    <dbReference type="NCBI Taxonomy" id="51239"/>
    <lineage>
        <taxon>Eukaryota</taxon>
        <taxon>Viridiplantae</taxon>
        <taxon>Streptophyta</taxon>
        <taxon>Embryophyta</taxon>
        <taxon>Tracheophyta</taxon>
        <taxon>Spermatophyta</taxon>
        <taxon>Magnoliopsida</taxon>
        <taxon>Liliopsida</taxon>
        <taxon>Asparagales</taxon>
        <taxon>Orchidaceae</taxon>
        <taxon>Vanilloideae</taxon>
        <taxon>Vanilleae</taxon>
        <taxon>Vanilla</taxon>
    </lineage>
</organism>
<comment type="caution">
    <text evidence="8">The sequence shown here is derived from an EMBL/GenBank/DDBJ whole genome shotgun (WGS) entry which is preliminary data.</text>
</comment>
<dbReference type="PANTHER" id="PTHR11654">
    <property type="entry name" value="OLIGOPEPTIDE TRANSPORTER-RELATED"/>
    <property type="match status" value="1"/>
</dbReference>
<dbReference type="OrthoDB" id="1923765at2759"/>
<dbReference type="AlphaFoldDB" id="A0A835PZQ5"/>
<comment type="subcellular location">
    <subcellularLocation>
        <location evidence="1">Membrane</location>
        <topology evidence="1">Multi-pass membrane protein</topology>
    </subcellularLocation>
</comment>
<dbReference type="SUPFAM" id="SSF103473">
    <property type="entry name" value="MFS general substrate transporter"/>
    <property type="match status" value="1"/>
</dbReference>
<dbReference type="Gene3D" id="1.20.1250.20">
    <property type="entry name" value="MFS general substrate transporter like domains"/>
    <property type="match status" value="1"/>
</dbReference>
<evidence type="ECO:0000256" key="4">
    <source>
        <dbReference type="ARBA" id="ARBA00022989"/>
    </source>
</evidence>